<evidence type="ECO:0000313" key="4">
    <source>
        <dbReference type="Proteomes" id="UP000628017"/>
    </source>
</evidence>
<dbReference type="PANTHER" id="PTHR40547">
    <property type="entry name" value="SLL0298 PROTEIN"/>
    <property type="match status" value="1"/>
</dbReference>
<gene>
    <name evidence="3" type="ORF">GCM10011498_35230</name>
</gene>
<sequence>MFKRRKQRTWLQTIAEFFYPKSGWKRAFGYVKHRIKRLPDTPHKIALGIACGAFVTFTPFFGLHFFLAAGLAFVLRGNVLAALLGTFVGNPISFPIIAATSYRLGLWMLGEDHEGRVWHRVKHGVVQTWGTILDNTKALFGYPPSPWHGVTSFFYDVFWPYLVGGIVPGLICALVLYFVSKPMISAYQHRRKGALLKKFHDLRAKRQQKAD</sequence>
<dbReference type="Pfam" id="PF09835">
    <property type="entry name" value="DUF2062"/>
    <property type="match status" value="1"/>
</dbReference>
<dbReference type="PANTHER" id="PTHR40547:SF1">
    <property type="entry name" value="SLL0298 PROTEIN"/>
    <property type="match status" value="1"/>
</dbReference>
<reference evidence="3" key="2">
    <citation type="submission" date="2020-09" db="EMBL/GenBank/DDBJ databases">
        <authorList>
            <person name="Sun Q."/>
            <person name="Zhou Y."/>
        </authorList>
    </citation>
    <scope>NUCLEOTIDE SEQUENCE</scope>
    <source>
        <strain evidence="3">CGMCC 1.15880</strain>
    </source>
</reference>
<protein>
    <recommendedName>
        <fullName evidence="2">DUF2062 domain-containing protein</fullName>
    </recommendedName>
</protein>
<accession>A0A916R381</accession>
<evidence type="ECO:0000313" key="3">
    <source>
        <dbReference type="EMBL" id="GGA31009.1"/>
    </source>
</evidence>
<feature type="domain" description="DUF2062" evidence="2">
    <location>
        <begin position="25"/>
        <end position="191"/>
    </location>
</feature>
<reference evidence="3" key="1">
    <citation type="journal article" date="2014" name="Int. J. Syst. Evol. Microbiol.">
        <title>Complete genome sequence of Corynebacterium casei LMG S-19264T (=DSM 44701T), isolated from a smear-ripened cheese.</title>
        <authorList>
            <consortium name="US DOE Joint Genome Institute (JGI-PGF)"/>
            <person name="Walter F."/>
            <person name="Albersmeier A."/>
            <person name="Kalinowski J."/>
            <person name="Ruckert C."/>
        </authorList>
    </citation>
    <scope>NUCLEOTIDE SEQUENCE</scope>
    <source>
        <strain evidence="3">CGMCC 1.15880</strain>
    </source>
</reference>
<name>A0A916R381_9RHOB</name>
<evidence type="ECO:0000259" key="2">
    <source>
        <dbReference type="Pfam" id="PF09835"/>
    </source>
</evidence>
<keyword evidence="4" id="KW-1185">Reference proteome</keyword>
<keyword evidence="1" id="KW-0812">Transmembrane</keyword>
<organism evidence="3 4">
    <name type="scientific">Neptunicoccus cionae</name>
    <dbReference type="NCBI Taxonomy" id="2035344"/>
    <lineage>
        <taxon>Bacteria</taxon>
        <taxon>Pseudomonadati</taxon>
        <taxon>Pseudomonadota</taxon>
        <taxon>Alphaproteobacteria</taxon>
        <taxon>Rhodobacterales</taxon>
        <taxon>Paracoccaceae</taxon>
        <taxon>Neptunicoccus</taxon>
    </lineage>
</organism>
<dbReference type="Proteomes" id="UP000628017">
    <property type="component" value="Unassembled WGS sequence"/>
</dbReference>
<dbReference type="RefSeq" id="WP_188678409.1">
    <property type="nucleotide sequence ID" value="NZ_BMKA01000008.1"/>
</dbReference>
<proteinExistence type="predicted"/>
<dbReference type="InterPro" id="IPR018639">
    <property type="entry name" value="DUF2062"/>
</dbReference>
<feature type="transmembrane region" description="Helical" evidence="1">
    <location>
        <begin position="45"/>
        <end position="75"/>
    </location>
</feature>
<dbReference type="AlphaFoldDB" id="A0A916R381"/>
<feature type="transmembrane region" description="Helical" evidence="1">
    <location>
        <begin position="158"/>
        <end position="179"/>
    </location>
</feature>
<comment type="caution">
    <text evidence="3">The sequence shown here is derived from an EMBL/GenBank/DDBJ whole genome shotgun (WGS) entry which is preliminary data.</text>
</comment>
<dbReference type="EMBL" id="BMKA01000008">
    <property type="protein sequence ID" value="GGA31009.1"/>
    <property type="molecule type" value="Genomic_DNA"/>
</dbReference>
<evidence type="ECO:0000256" key="1">
    <source>
        <dbReference type="SAM" id="Phobius"/>
    </source>
</evidence>
<keyword evidence="1" id="KW-1133">Transmembrane helix</keyword>
<keyword evidence="1" id="KW-0472">Membrane</keyword>